<feature type="region of interest" description="Disordered" evidence="1">
    <location>
        <begin position="139"/>
        <end position="174"/>
    </location>
</feature>
<dbReference type="AlphaFoldDB" id="A0A9P4GXG1"/>
<dbReference type="EMBL" id="ML978325">
    <property type="protein sequence ID" value="KAF2023772.1"/>
    <property type="molecule type" value="Genomic_DNA"/>
</dbReference>
<feature type="compositionally biased region" description="Acidic residues" evidence="1">
    <location>
        <begin position="155"/>
        <end position="164"/>
    </location>
</feature>
<protein>
    <submittedName>
        <fullName evidence="2">Uncharacterized protein</fullName>
    </submittedName>
</protein>
<reference evidence="2" key="1">
    <citation type="journal article" date="2020" name="Stud. Mycol.">
        <title>101 Dothideomycetes genomes: a test case for predicting lifestyles and emergence of pathogens.</title>
        <authorList>
            <person name="Haridas S."/>
            <person name="Albert R."/>
            <person name="Binder M."/>
            <person name="Bloem J."/>
            <person name="Labutti K."/>
            <person name="Salamov A."/>
            <person name="Andreopoulos B."/>
            <person name="Baker S."/>
            <person name="Barry K."/>
            <person name="Bills G."/>
            <person name="Bluhm B."/>
            <person name="Cannon C."/>
            <person name="Castanera R."/>
            <person name="Culley D."/>
            <person name="Daum C."/>
            <person name="Ezra D."/>
            <person name="Gonzalez J."/>
            <person name="Henrissat B."/>
            <person name="Kuo A."/>
            <person name="Liang C."/>
            <person name="Lipzen A."/>
            <person name="Lutzoni F."/>
            <person name="Magnuson J."/>
            <person name="Mondo S."/>
            <person name="Nolan M."/>
            <person name="Ohm R."/>
            <person name="Pangilinan J."/>
            <person name="Park H.-J."/>
            <person name="Ramirez L."/>
            <person name="Alfaro M."/>
            <person name="Sun H."/>
            <person name="Tritt A."/>
            <person name="Yoshinaga Y."/>
            <person name="Zwiers L.-H."/>
            <person name="Turgeon B."/>
            <person name="Goodwin S."/>
            <person name="Spatafora J."/>
            <person name="Crous P."/>
            <person name="Grigoriev I."/>
        </authorList>
    </citation>
    <scope>NUCLEOTIDE SEQUENCE</scope>
    <source>
        <strain evidence="2">CBS 110217</strain>
    </source>
</reference>
<evidence type="ECO:0000256" key="1">
    <source>
        <dbReference type="SAM" id="MobiDB-lite"/>
    </source>
</evidence>
<organism evidence="2 3">
    <name type="scientific">Setomelanomma holmii</name>
    <dbReference type="NCBI Taxonomy" id="210430"/>
    <lineage>
        <taxon>Eukaryota</taxon>
        <taxon>Fungi</taxon>
        <taxon>Dikarya</taxon>
        <taxon>Ascomycota</taxon>
        <taxon>Pezizomycotina</taxon>
        <taxon>Dothideomycetes</taxon>
        <taxon>Pleosporomycetidae</taxon>
        <taxon>Pleosporales</taxon>
        <taxon>Pleosporineae</taxon>
        <taxon>Phaeosphaeriaceae</taxon>
        <taxon>Setomelanomma</taxon>
    </lineage>
</organism>
<gene>
    <name evidence="2" type="ORF">EK21DRAFT_118434</name>
</gene>
<proteinExistence type="predicted"/>
<evidence type="ECO:0000313" key="2">
    <source>
        <dbReference type="EMBL" id="KAF2023772.1"/>
    </source>
</evidence>
<sequence>MPSPSARLSRQPQVLFIDGPRLCWAACTNARLTSSRLPNQPLDSLSAMTLETASCEPKQKGHLGHGEPAVQLGLLYCTTQAFSPVTLRAGEWNICFNPAAVAASQEFDTWLGPPGIEHGSLEGACRLTLEAGLQERVTEVADSDDENNLAGEDGSSYDDDGDGEPDGHGSTGQLAITSNTHAAHPPTALQSLDLLQIFQLHRTQL</sequence>
<dbReference type="Proteomes" id="UP000799777">
    <property type="component" value="Unassembled WGS sequence"/>
</dbReference>
<name>A0A9P4GXG1_9PLEO</name>
<evidence type="ECO:0000313" key="3">
    <source>
        <dbReference type="Proteomes" id="UP000799777"/>
    </source>
</evidence>
<keyword evidence="3" id="KW-1185">Reference proteome</keyword>
<comment type="caution">
    <text evidence="2">The sequence shown here is derived from an EMBL/GenBank/DDBJ whole genome shotgun (WGS) entry which is preliminary data.</text>
</comment>
<accession>A0A9P4GXG1</accession>